<name>A0A8J2J9B8_FUSEQ</name>
<dbReference type="InterPro" id="IPR027796">
    <property type="entry name" value="OTT_1508_deam-like"/>
</dbReference>
<accession>A0A8J2J9B8</accession>
<dbReference type="PANTHER" id="PTHR42037">
    <property type="match status" value="1"/>
</dbReference>
<proteinExistence type="predicted"/>
<dbReference type="Proteomes" id="UP000693738">
    <property type="component" value="Unassembled WGS sequence"/>
</dbReference>
<dbReference type="EMBL" id="CAJSTJ010000140">
    <property type="protein sequence ID" value="CAG7561359.1"/>
    <property type="molecule type" value="Genomic_DNA"/>
</dbReference>
<dbReference type="PANTHER" id="PTHR42037:SF1">
    <property type="match status" value="1"/>
</dbReference>
<reference evidence="1" key="1">
    <citation type="submission" date="2021-05" db="EMBL/GenBank/DDBJ databases">
        <authorList>
            <person name="Khan N."/>
        </authorList>
    </citation>
    <scope>NUCLEOTIDE SEQUENCE</scope>
</reference>
<evidence type="ECO:0000313" key="2">
    <source>
        <dbReference type="Proteomes" id="UP000693738"/>
    </source>
</evidence>
<dbReference type="Pfam" id="PF14441">
    <property type="entry name" value="OTT_1508_deam"/>
    <property type="match status" value="1"/>
</dbReference>
<dbReference type="AlphaFoldDB" id="A0A8J2J9B8"/>
<protein>
    <submittedName>
        <fullName evidence="1">Uncharacterized protein</fullName>
    </submittedName>
</protein>
<sequence>MCIFTTRPTLAAANGRYSKIAEVFRKPSLKNIRKVGTLNGGLMHEATRDITTLPHCAAQADVIFGSPTRVNCYLNFFPSSSLAPLSASNHGIEGKQKRRLYEPLVLYKALNEITHEQGALKQTEVLNNPVTEEQKYHRFLHSLASVCDRVKRGKTVTSVAILDGEEKFTYVFACNQVFDGDLDDTRDFLTTLITRLSGFHSLTVAEQQSVRDEILEMILAFNTPRIGCYLDALRENIVECLLHCQQAVGQKAEVGKGLGVLSGAIAQTTFSETEDDQYLSHFNSLLQALKSFLTPRTTNYIQSNATEGRFRDGRSFECWSELRHTISRLKGYEKIVQHFINSEKAWPELFQEFIVVPIESTKPESNPLGRKSESAEAIIGRMCSDPASKERYLKHAGSLEWVHLDDRVKNQCTRPSFKPYVHSEILVLEWIMAQSNVVFFHDWRYIGSSKGACQLCRYYFDATGQHGNIKTRPSHGNLYVNWRFPDIPELEGSLGRTRRQTILNSMMTKIREDAFRTLVEKSSKGKRHDSSTQPLTEVLYASTDVRTDGGTRDLPDIDELGESFAKGLSLKSVVNSVAGSDTDDEDGGILLG</sequence>
<gene>
    <name evidence="1" type="ORF">FEQUK3_LOCUS7057</name>
</gene>
<evidence type="ECO:0000313" key="1">
    <source>
        <dbReference type="EMBL" id="CAG7561359.1"/>
    </source>
</evidence>
<organism evidence="1 2">
    <name type="scientific">Fusarium equiseti</name>
    <name type="common">Fusarium scirpi</name>
    <dbReference type="NCBI Taxonomy" id="61235"/>
    <lineage>
        <taxon>Eukaryota</taxon>
        <taxon>Fungi</taxon>
        <taxon>Dikarya</taxon>
        <taxon>Ascomycota</taxon>
        <taxon>Pezizomycotina</taxon>
        <taxon>Sordariomycetes</taxon>
        <taxon>Hypocreomycetidae</taxon>
        <taxon>Hypocreales</taxon>
        <taxon>Nectriaceae</taxon>
        <taxon>Fusarium</taxon>
        <taxon>Fusarium incarnatum-equiseti species complex</taxon>
    </lineage>
</organism>
<comment type="caution">
    <text evidence="1">The sequence shown here is derived from an EMBL/GenBank/DDBJ whole genome shotgun (WGS) entry which is preliminary data.</text>
</comment>